<comment type="caution">
    <text evidence="2">The sequence shown here is derived from an EMBL/GenBank/DDBJ whole genome shotgun (WGS) entry which is preliminary data.</text>
</comment>
<dbReference type="EMBL" id="JACICA010000007">
    <property type="protein sequence ID" value="MBB3703090.1"/>
    <property type="molecule type" value="Genomic_DNA"/>
</dbReference>
<dbReference type="Pfam" id="PF03432">
    <property type="entry name" value="Relaxase"/>
    <property type="match status" value="1"/>
</dbReference>
<reference evidence="2 3" key="1">
    <citation type="submission" date="2020-08" db="EMBL/GenBank/DDBJ databases">
        <title>Genomic Encyclopedia of Type Strains, Phase IV (KMG-IV): sequencing the most valuable type-strain genomes for metagenomic binning, comparative biology and taxonomic classification.</title>
        <authorList>
            <person name="Goeker M."/>
        </authorList>
    </citation>
    <scope>NUCLEOTIDE SEQUENCE [LARGE SCALE GENOMIC DNA]</scope>
    <source>
        <strain evidence="2 3">DSM 22548</strain>
    </source>
</reference>
<evidence type="ECO:0000313" key="3">
    <source>
        <dbReference type="Proteomes" id="UP000541425"/>
    </source>
</evidence>
<accession>A0A7W5Y1V9</accession>
<dbReference type="Proteomes" id="UP000541425">
    <property type="component" value="Unassembled WGS sequence"/>
</dbReference>
<name>A0A7W5Y1V9_9BACT</name>
<sequence>MIAKCRAIAHGKTALEYIFRETKLKDKLLFHNLCGDTAGGIHEEMSLINGFNSRCRNKFLRIEIGIAPKDEPVMSRMKLRNLVWEFIQAMGLKEHQAVAVTHKDTDNLHIHIIANRMDMNGAVYDTTFVSNRAVRVAEELSRRYGLTVAKELTAEKRYRRRGTSRTREAVKERLCSIAYGLLEKHMRNGMNGYASFRYELNRQGVSIEQMKNKNGRTYGLKFHFEGQIFKASEVGREFGYHSLLKQFGLSFLSPHAEKSAVPVYNPKQPTQSIAEEHTLAETIVSMTEGIASFAEGLPDFRVHGEDYAETAFQHRIRNEAKRKKKRGRRM</sequence>
<protein>
    <recommendedName>
        <fullName evidence="1">MobA/VirD2-like nuclease domain-containing protein</fullName>
    </recommendedName>
</protein>
<gene>
    <name evidence="2" type="ORF">FHS60_001563</name>
</gene>
<evidence type="ECO:0000259" key="1">
    <source>
        <dbReference type="Pfam" id="PF03432"/>
    </source>
</evidence>
<dbReference type="AlphaFoldDB" id="A0A7W5Y1V9"/>
<feature type="domain" description="MobA/VirD2-like nuclease" evidence="1">
    <location>
        <begin position="17"/>
        <end position="146"/>
    </location>
</feature>
<evidence type="ECO:0000313" key="2">
    <source>
        <dbReference type="EMBL" id="MBB3703090.1"/>
    </source>
</evidence>
<proteinExistence type="predicted"/>
<organism evidence="2 3">
    <name type="scientific">Alloprevotella rava</name>
    <dbReference type="NCBI Taxonomy" id="671218"/>
    <lineage>
        <taxon>Bacteria</taxon>
        <taxon>Pseudomonadati</taxon>
        <taxon>Bacteroidota</taxon>
        <taxon>Bacteroidia</taxon>
        <taxon>Bacteroidales</taxon>
        <taxon>Prevotellaceae</taxon>
        <taxon>Alloprevotella</taxon>
    </lineage>
</organism>
<dbReference type="InterPro" id="IPR005094">
    <property type="entry name" value="Endonuclease_MobA/VirD2"/>
</dbReference>
<dbReference type="RefSeq" id="WP_060831425.1">
    <property type="nucleotide sequence ID" value="NZ_JACICA010000007.1"/>
</dbReference>